<dbReference type="AlphaFoldDB" id="A0A518KCF0"/>
<dbReference type="KEGG" id="bmei:Spa11_36650"/>
<organism evidence="1 2">
    <name type="scientific">Botrimarina mediterranea</name>
    <dbReference type="NCBI Taxonomy" id="2528022"/>
    <lineage>
        <taxon>Bacteria</taxon>
        <taxon>Pseudomonadati</taxon>
        <taxon>Planctomycetota</taxon>
        <taxon>Planctomycetia</taxon>
        <taxon>Pirellulales</taxon>
        <taxon>Lacipirellulaceae</taxon>
        <taxon>Botrimarina</taxon>
    </lineage>
</organism>
<evidence type="ECO:0000313" key="1">
    <source>
        <dbReference type="EMBL" id="QDV75448.1"/>
    </source>
</evidence>
<gene>
    <name evidence="1" type="ORF">Spa11_36650</name>
</gene>
<accession>A0A518KCF0</accession>
<proteinExistence type="predicted"/>
<dbReference type="EMBL" id="CP036349">
    <property type="protein sequence ID" value="QDV75448.1"/>
    <property type="molecule type" value="Genomic_DNA"/>
</dbReference>
<dbReference type="RefSeq" id="WP_145114736.1">
    <property type="nucleotide sequence ID" value="NZ_CP036349.1"/>
</dbReference>
<name>A0A518KCF0_9BACT</name>
<sequence>MAHWAASACRFVAAVMTVGTCLSQGEVRAQEPDVGAPTLLAMPGESTAYPNGTFGEQLSAASGPADYPVGGPGYRPGAGRRDDWLVGPHWRVTVDGVVLSRGEADLAAILAEVEPIAPAVALPPLEFYNNFDHAAGARVLLTSEYPQFAGYELQVGYLGAEKWTANAYWEEEPITAGDIAGMQRRQLVYDSRFHSGEINFQKMTPGYLKPFAGVRYIAFGESVSDINKQYTNVILPDPDITVPGDSLSSILAQQSNGVEVDNNLIGFQSGLRLDMWRPTRRLHLTGFVSAGVYCNFIDRDRVSSSTVTVTTKETVVDDDNNTPLDPNDDTRSIDTTTNSLTTNVATSADGTRIAFTTEASLAATWRLSNTTALRGGYQAQFLGGVELAENLWTAPPPITAESDELFLHGWFAGIEYRR</sequence>
<evidence type="ECO:0000313" key="2">
    <source>
        <dbReference type="Proteomes" id="UP000316426"/>
    </source>
</evidence>
<dbReference type="Proteomes" id="UP000316426">
    <property type="component" value="Chromosome"/>
</dbReference>
<protein>
    <submittedName>
        <fullName evidence="1">Uncharacterized protein</fullName>
    </submittedName>
</protein>
<reference evidence="1 2" key="1">
    <citation type="submission" date="2019-02" db="EMBL/GenBank/DDBJ databases">
        <title>Deep-cultivation of Planctomycetes and their phenomic and genomic characterization uncovers novel biology.</title>
        <authorList>
            <person name="Wiegand S."/>
            <person name="Jogler M."/>
            <person name="Boedeker C."/>
            <person name="Pinto D."/>
            <person name="Vollmers J."/>
            <person name="Rivas-Marin E."/>
            <person name="Kohn T."/>
            <person name="Peeters S.H."/>
            <person name="Heuer A."/>
            <person name="Rast P."/>
            <person name="Oberbeckmann S."/>
            <person name="Bunk B."/>
            <person name="Jeske O."/>
            <person name="Meyerdierks A."/>
            <person name="Storesund J.E."/>
            <person name="Kallscheuer N."/>
            <person name="Luecker S."/>
            <person name="Lage O.M."/>
            <person name="Pohl T."/>
            <person name="Merkel B.J."/>
            <person name="Hornburger P."/>
            <person name="Mueller R.-W."/>
            <person name="Bruemmer F."/>
            <person name="Labrenz M."/>
            <person name="Spormann A.M."/>
            <person name="Op den Camp H."/>
            <person name="Overmann J."/>
            <person name="Amann R."/>
            <person name="Jetten M.S.M."/>
            <person name="Mascher T."/>
            <person name="Medema M.H."/>
            <person name="Devos D.P."/>
            <person name="Kaster A.-K."/>
            <person name="Ovreas L."/>
            <person name="Rohde M."/>
            <person name="Galperin M.Y."/>
            <person name="Jogler C."/>
        </authorList>
    </citation>
    <scope>NUCLEOTIDE SEQUENCE [LARGE SCALE GENOMIC DNA]</scope>
    <source>
        <strain evidence="1 2">Spa11</strain>
    </source>
</reference>
<keyword evidence="2" id="KW-1185">Reference proteome</keyword>